<dbReference type="Pfam" id="PF02028">
    <property type="entry name" value="BCCT"/>
    <property type="match status" value="1"/>
</dbReference>
<dbReference type="RefSeq" id="WP_121131776.1">
    <property type="nucleotide sequence ID" value="NZ_JBHUFK010000014.1"/>
</dbReference>
<dbReference type="GO" id="GO:0022857">
    <property type="term" value="F:transmembrane transporter activity"/>
    <property type="evidence" value="ECO:0007669"/>
    <property type="project" value="InterPro"/>
</dbReference>
<dbReference type="NCBIfam" id="TIGR00842">
    <property type="entry name" value="bcct"/>
    <property type="match status" value="1"/>
</dbReference>
<dbReference type="InterPro" id="IPR000060">
    <property type="entry name" value="BCCT_transptr"/>
</dbReference>
<feature type="transmembrane region" description="Helical" evidence="8">
    <location>
        <begin position="437"/>
        <end position="460"/>
    </location>
</feature>
<feature type="transmembrane region" description="Helical" evidence="8">
    <location>
        <begin position="9"/>
        <end position="28"/>
    </location>
</feature>
<evidence type="ECO:0000256" key="8">
    <source>
        <dbReference type="SAM" id="Phobius"/>
    </source>
</evidence>
<feature type="transmembrane region" description="Helical" evidence="8">
    <location>
        <begin position="313"/>
        <end position="330"/>
    </location>
</feature>
<comment type="subcellular location">
    <subcellularLocation>
        <location evidence="1">Cell membrane</location>
        <topology evidence="1">Multi-pass membrane protein</topology>
    </subcellularLocation>
</comment>
<comment type="caution">
    <text evidence="9">The sequence shown here is derived from an EMBL/GenBank/DDBJ whole genome shotgun (WGS) entry which is preliminary data.</text>
</comment>
<name>A0A494YYB8_9BACI</name>
<keyword evidence="6 8" id="KW-1133">Transmembrane helix</keyword>
<protein>
    <submittedName>
        <fullName evidence="9">BCCT family transporter</fullName>
    </submittedName>
</protein>
<proteinExistence type="inferred from homology"/>
<evidence type="ECO:0000256" key="6">
    <source>
        <dbReference type="ARBA" id="ARBA00022989"/>
    </source>
</evidence>
<evidence type="ECO:0000256" key="5">
    <source>
        <dbReference type="ARBA" id="ARBA00022692"/>
    </source>
</evidence>
<comment type="similarity">
    <text evidence="2">Belongs to the BCCT transporter (TC 2.A.15) family.</text>
</comment>
<dbReference type="EMBL" id="RBZO01000016">
    <property type="protein sequence ID" value="RKQ15001.1"/>
    <property type="molecule type" value="Genomic_DNA"/>
</dbReference>
<feature type="transmembrane region" description="Helical" evidence="8">
    <location>
        <begin position="182"/>
        <end position="204"/>
    </location>
</feature>
<accession>A0A494YYB8</accession>
<dbReference type="OrthoDB" id="9775735at2"/>
<feature type="transmembrane region" description="Helical" evidence="8">
    <location>
        <begin position="86"/>
        <end position="108"/>
    </location>
</feature>
<feature type="transmembrane region" description="Helical" evidence="8">
    <location>
        <begin position="342"/>
        <end position="362"/>
    </location>
</feature>
<feature type="transmembrane region" description="Helical" evidence="8">
    <location>
        <begin position="224"/>
        <end position="246"/>
    </location>
</feature>
<keyword evidence="4" id="KW-1003">Cell membrane</keyword>
<gene>
    <name evidence="9" type="ORF">D8M05_11110</name>
</gene>
<keyword evidence="10" id="KW-1185">Reference proteome</keyword>
<evidence type="ECO:0000313" key="10">
    <source>
        <dbReference type="Proteomes" id="UP000281813"/>
    </source>
</evidence>
<dbReference type="AlphaFoldDB" id="A0A494YYB8"/>
<feature type="transmembrane region" description="Helical" evidence="8">
    <location>
        <begin position="143"/>
        <end position="161"/>
    </location>
</feature>
<dbReference type="PANTHER" id="PTHR30047:SF7">
    <property type="entry name" value="HIGH-AFFINITY CHOLINE TRANSPORT PROTEIN"/>
    <property type="match status" value="1"/>
</dbReference>
<dbReference type="PANTHER" id="PTHR30047">
    <property type="entry name" value="HIGH-AFFINITY CHOLINE TRANSPORT PROTEIN-RELATED"/>
    <property type="match status" value="1"/>
</dbReference>
<evidence type="ECO:0000256" key="3">
    <source>
        <dbReference type="ARBA" id="ARBA00022448"/>
    </source>
</evidence>
<dbReference type="GO" id="GO:0005886">
    <property type="term" value="C:plasma membrane"/>
    <property type="evidence" value="ECO:0007669"/>
    <property type="project" value="UniProtKB-SubCell"/>
</dbReference>
<feature type="transmembrane region" description="Helical" evidence="8">
    <location>
        <begin position="403"/>
        <end position="425"/>
    </location>
</feature>
<organism evidence="9 10">
    <name type="scientific">Oceanobacillus bengalensis</name>
    <dbReference type="NCBI Taxonomy" id="1435466"/>
    <lineage>
        <taxon>Bacteria</taxon>
        <taxon>Bacillati</taxon>
        <taxon>Bacillota</taxon>
        <taxon>Bacilli</taxon>
        <taxon>Bacillales</taxon>
        <taxon>Bacillaceae</taxon>
        <taxon>Oceanobacillus</taxon>
    </lineage>
</organism>
<sequence length="504" mass="54672">MKKKAYHNPVFFVSTIIVGLLVIIGAVFPEGFGKVAQALFDFTTINFGWFYLLAVFVFIMVLLGLAIGKFGKLRLGPSNSRPEYSFFTWIGMLFSTGFGSGLVFWGVAEPMSHFFETPFPGLDAQTPEAARVAMGYAFFNWGISQWSVFAIVGLVIAYIQFRKDGKGLISTAIEPVVGKNRGIANTIDSFAVIATVMGVATSLGLGIMQMNGGLTSIFNIPNTIWVQIIIAGVMLITYLSSSVTGLNKGMKWLSNINLSLCLLLLLFVFFAGPTVFILESFVLGIGDYLTNFVQYSLRMTPYGGGEWVHQWTIFYWAWAISWSPFVGAFIARVSRGRTIREFIFGVLVVPPAIACLWIAVFGGTSLFSDLNNGTQIAEAVNGDIAVALFETFGTLPLSTITSLLAILLIFTFLVTSADSATYILGSMTSKGSINPAMITKIIWGVLITAISVVLLLAGGLEALQTAALISALPFAVILLVMVAAILKLLKKDVKSKEKVDKENK</sequence>
<evidence type="ECO:0000256" key="1">
    <source>
        <dbReference type="ARBA" id="ARBA00004651"/>
    </source>
</evidence>
<keyword evidence="3" id="KW-0813">Transport</keyword>
<reference evidence="9 10" key="1">
    <citation type="journal article" date="2015" name="Antonie Van Leeuwenhoek">
        <title>Oceanobacillus bengalensis sp. nov., a bacterium isolated from seawater of the Bay of Bengal.</title>
        <authorList>
            <person name="Yongchang O."/>
            <person name="Xiang W."/>
            <person name="Wang G."/>
        </authorList>
    </citation>
    <scope>NUCLEOTIDE SEQUENCE [LARGE SCALE GENOMIC DNA]</scope>
    <source>
        <strain evidence="9 10">MCCC 1K00260</strain>
    </source>
</reference>
<feature type="transmembrane region" description="Helical" evidence="8">
    <location>
        <begin position="258"/>
        <end position="278"/>
    </location>
</feature>
<dbReference type="Proteomes" id="UP000281813">
    <property type="component" value="Unassembled WGS sequence"/>
</dbReference>
<feature type="transmembrane region" description="Helical" evidence="8">
    <location>
        <begin position="48"/>
        <end position="66"/>
    </location>
</feature>
<evidence type="ECO:0000256" key="4">
    <source>
        <dbReference type="ARBA" id="ARBA00022475"/>
    </source>
</evidence>
<keyword evidence="5 8" id="KW-0812">Transmembrane</keyword>
<feature type="transmembrane region" description="Helical" evidence="8">
    <location>
        <begin position="466"/>
        <end position="489"/>
    </location>
</feature>
<evidence type="ECO:0000256" key="2">
    <source>
        <dbReference type="ARBA" id="ARBA00005658"/>
    </source>
</evidence>
<evidence type="ECO:0000313" key="9">
    <source>
        <dbReference type="EMBL" id="RKQ15001.1"/>
    </source>
</evidence>
<keyword evidence="7 8" id="KW-0472">Membrane</keyword>
<evidence type="ECO:0000256" key="7">
    <source>
        <dbReference type="ARBA" id="ARBA00023136"/>
    </source>
</evidence>